<evidence type="ECO:0000256" key="4">
    <source>
        <dbReference type="ARBA" id="ARBA00023163"/>
    </source>
</evidence>
<dbReference type="Proteomes" id="UP000075238">
    <property type="component" value="Chromosome 2"/>
</dbReference>
<dbReference type="InterPro" id="IPR005119">
    <property type="entry name" value="LysR_subst-bd"/>
</dbReference>
<gene>
    <name evidence="6" type="ORF">A2G96_22225</name>
</gene>
<comment type="similarity">
    <text evidence="1">Belongs to the LysR transcriptional regulatory family.</text>
</comment>
<dbReference type="InterPro" id="IPR050950">
    <property type="entry name" value="HTH-type_LysR_regulators"/>
</dbReference>
<evidence type="ECO:0000256" key="2">
    <source>
        <dbReference type="ARBA" id="ARBA00023015"/>
    </source>
</evidence>
<keyword evidence="3" id="KW-0238">DNA-binding</keyword>
<reference evidence="6 7" key="1">
    <citation type="submission" date="2016-03" db="EMBL/GenBank/DDBJ databases">
        <title>Complete genome sequence of a novel chlorpyrifos degrading bacterium, Cupriavidus nantongensis sp. X1.</title>
        <authorList>
            <person name="Fang L."/>
        </authorList>
    </citation>
    <scope>NUCLEOTIDE SEQUENCE [LARGE SCALE GENOMIC DNA]</scope>
    <source>
        <strain evidence="6 7">X1</strain>
    </source>
</reference>
<dbReference type="InterPro" id="IPR000847">
    <property type="entry name" value="LysR_HTH_N"/>
</dbReference>
<keyword evidence="7" id="KW-1185">Reference proteome</keyword>
<dbReference type="SUPFAM" id="SSF46785">
    <property type="entry name" value="Winged helix' DNA-binding domain"/>
    <property type="match status" value="1"/>
</dbReference>
<dbReference type="GO" id="GO:0005829">
    <property type="term" value="C:cytosol"/>
    <property type="evidence" value="ECO:0007669"/>
    <property type="project" value="TreeGrafter"/>
</dbReference>
<dbReference type="KEGG" id="cnan:A2G96_22225"/>
<dbReference type="PANTHER" id="PTHR30419:SF28">
    <property type="entry name" value="HTH-TYPE TRANSCRIPTIONAL REGULATOR BSDA"/>
    <property type="match status" value="1"/>
</dbReference>
<dbReference type="PANTHER" id="PTHR30419">
    <property type="entry name" value="HTH-TYPE TRANSCRIPTIONAL REGULATOR YBHD"/>
    <property type="match status" value="1"/>
</dbReference>
<evidence type="ECO:0000313" key="7">
    <source>
        <dbReference type="Proteomes" id="UP000075238"/>
    </source>
</evidence>
<dbReference type="Pfam" id="PF00126">
    <property type="entry name" value="HTH_1"/>
    <property type="match status" value="1"/>
</dbReference>
<evidence type="ECO:0000256" key="3">
    <source>
        <dbReference type="ARBA" id="ARBA00023125"/>
    </source>
</evidence>
<dbReference type="SUPFAM" id="SSF53850">
    <property type="entry name" value="Periplasmic binding protein-like II"/>
    <property type="match status" value="1"/>
</dbReference>
<keyword evidence="2" id="KW-0805">Transcription regulation</keyword>
<dbReference type="InterPro" id="IPR036390">
    <property type="entry name" value="WH_DNA-bd_sf"/>
</dbReference>
<dbReference type="Gene3D" id="1.10.10.10">
    <property type="entry name" value="Winged helix-like DNA-binding domain superfamily/Winged helix DNA-binding domain"/>
    <property type="match status" value="1"/>
</dbReference>
<dbReference type="AlphaFoldDB" id="A0A142JR51"/>
<evidence type="ECO:0000313" key="6">
    <source>
        <dbReference type="EMBL" id="AMR80563.1"/>
    </source>
</evidence>
<dbReference type="PROSITE" id="PS50931">
    <property type="entry name" value="HTH_LYSR"/>
    <property type="match status" value="1"/>
</dbReference>
<dbReference type="GO" id="GO:0003700">
    <property type="term" value="F:DNA-binding transcription factor activity"/>
    <property type="evidence" value="ECO:0007669"/>
    <property type="project" value="InterPro"/>
</dbReference>
<proteinExistence type="inferred from homology"/>
<sequence length="300" mass="32705">MPKSERFQQPTLRQLELLLALVSSDGIAGAGAKLGMTPSATSHALRALEDALGVQLVERNQSGLSLTYAGEQVLPHVRDVFASLQLVTATARAGAELKTGLIRVGSFGASASLHALPALLQQFRTRYPGVSVIVTERPDEETSQDLIERRIELAAVTLPKPDFETITLAVDELVAVLPEDHELATQAEVQLADITRFPFIMTRAGSQKLIQRLFARHNCRPRIAHELLQIMSILEYVSRGEGVSILARLAVPDAYPGVRYVPLLPQTRRSIGLACLGENKLSPAAKALWQEAKRFSVASY</sequence>
<dbReference type="EMBL" id="CP014845">
    <property type="protein sequence ID" value="AMR80563.1"/>
    <property type="molecule type" value="Genomic_DNA"/>
</dbReference>
<name>A0A142JR51_9BURK</name>
<feature type="domain" description="HTH lysR-type" evidence="5">
    <location>
        <begin position="10"/>
        <end position="67"/>
    </location>
</feature>
<dbReference type="RefSeq" id="WP_062802397.1">
    <property type="nucleotide sequence ID" value="NZ_CP014845.1"/>
</dbReference>
<evidence type="ECO:0000256" key="1">
    <source>
        <dbReference type="ARBA" id="ARBA00009437"/>
    </source>
</evidence>
<dbReference type="STRING" id="1796606.A2G96_22225"/>
<dbReference type="OrthoDB" id="9157176at2"/>
<dbReference type="GO" id="GO:0003677">
    <property type="term" value="F:DNA binding"/>
    <property type="evidence" value="ECO:0007669"/>
    <property type="project" value="UniProtKB-KW"/>
</dbReference>
<dbReference type="Gene3D" id="3.40.190.290">
    <property type="match status" value="1"/>
</dbReference>
<evidence type="ECO:0000259" key="5">
    <source>
        <dbReference type="PROSITE" id="PS50931"/>
    </source>
</evidence>
<keyword evidence="4" id="KW-0804">Transcription</keyword>
<accession>A0A142JR51</accession>
<protein>
    <submittedName>
        <fullName evidence="6">LysR family transcriptional regulator</fullName>
    </submittedName>
</protein>
<dbReference type="Pfam" id="PF03466">
    <property type="entry name" value="LysR_substrate"/>
    <property type="match status" value="1"/>
</dbReference>
<dbReference type="CDD" id="cd05466">
    <property type="entry name" value="PBP2_LTTR_substrate"/>
    <property type="match status" value="1"/>
</dbReference>
<dbReference type="InterPro" id="IPR036388">
    <property type="entry name" value="WH-like_DNA-bd_sf"/>
</dbReference>
<organism evidence="6 7">
    <name type="scientific">Cupriavidus nantongensis</name>
    <dbReference type="NCBI Taxonomy" id="1796606"/>
    <lineage>
        <taxon>Bacteria</taxon>
        <taxon>Pseudomonadati</taxon>
        <taxon>Pseudomonadota</taxon>
        <taxon>Betaproteobacteria</taxon>
        <taxon>Burkholderiales</taxon>
        <taxon>Burkholderiaceae</taxon>
        <taxon>Cupriavidus</taxon>
    </lineage>
</organism>